<dbReference type="RefSeq" id="WP_073246586.1">
    <property type="nucleotide sequence ID" value="NZ_FQZX01000003.1"/>
</dbReference>
<proteinExistence type="predicted"/>
<evidence type="ECO:0000313" key="1">
    <source>
        <dbReference type="EMBL" id="SHK64364.1"/>
    </source>
</evidence>
<name>A0A1M6U5B8_9FLAO</name>
<protein>
    <recommendedName>
        <fullName evidence="3">Helix-turn-helix domain-containing protein</fullName>
    </recommendedName>
</protein>
<sequence length="96" mass="11251">MKNVTNPFDPIYNELAQVNEKLDKLLNPPKEDFTKKYYTVKEASIIQKCTPATIINRINRGEIIPKAKVKPYIIPHFQIFDSENQKKHFGYKTRKA</sequence>
<dbReference type="Proteomes" id="UP000184314">
    <property type="component" value="Unassembled WGS sequence"/>
</dbReference>
<dbReference type="AlphaFoldDB" id="A0A1M6U5B8"/>
<dbReference type="OrthoDB" id="1189461at2"/>
<dbReference type="EMBL" id="FQZX01000003">
    <property type="protein sequence ID" value="SHK64364.1"/>
    <property type="molecule type" value="Genomic_DNA"/>
</dbReference>
<organism evidence="1 2">
    <name type="scientific">Maribacter aquivivus</name>
    <dbReference type="NCBI Taxonomy" id="228958"/>
    <lineage>
        <taxon>Bacteria</taxon>
        <taxon>Pseudomonadati</taxon>
        <taxon>Bacteroidota</taxon>
        <taxon>Flavobacteriia</taxon>
        <taxon>Flavobacteriales</taxon>
        <taxon>Flavobacteriaceae</taxon>
        <taxon>Maribacter</taxon>
    </lineage>
</organism>
<accession>A0A1M6U5B8</accession>
<evidence type="ECO:0000313" key="2">
    <source>
        <dbReference type="Proteomes" id="UP000184314"/>
    </source>
</evidence>
<gene>
    <name evidence="1" type="ORF">SAMN04488007_3491</name>
</gene>
<dbReference type="STRING" id="228958.SAMN04488007_3491"/>
<reference evidence="2" key="1">
    <citation type="submission" date="2016-11" db="EMBL/GenBank/DDBJ databases">
        <authorList>
            <person name="Varghese N."/>
            <person name="Submissions S."/>
        </authorList>
    </citation>
    <scope>NUCLEOTIDE SEQUENCE [LARGE SCALE GENOMIC DNA]</scope>
    <source>
        <strain evidence="2">DSM 16478</strain>
    </source>
</reference>
<keyword evidence="2" id="KW-1185">Reference proteome</keyword>
<evidence type="ECO:0008006" key="3">
    <source>
        <dbReference type="Google" id="ProtNLM"/>
    </source>
</evidence>